<keyword evidence="3" id="KW-1185">Reference proteome</keyword>
<evidence type="ECO:0000313" key="3">
    <source>
        <dbReference type="Proteomes" id="UP001500067"/>
    </source>
</evidence>
<dbReference type="EMBL" id="BAABFA010000024">
    <property type="protein sequence ID" value="GAA4469768.1"/>
    <property type="molecule type" value="Genomic_DNA"/>
</dbReference>
<evidence type="ECO:0000313" key="2">
    <source>
        <dbReference type="EMBL" id="GAA4469768.1"/>
    </source>
</evidence>
<keyword evidence="1" id="KW-0812">Transmembrane</keyword>
<reference evidence="3" key="1">
    <citation type="journal article" date="2019" name="Int. J. Syst. Evol. Microbiol.">
        <title>The Global Catalogue of Microorganisms (GCM) 10K type strain sequencing project: providing services to taxonomists for standard genome sequencing and annotation.</title>
        <authorList>
            <consortium name="The Broad Institute Genomics Platform"/>
            <consortium name="The Broad Institute Genome Sequencing Center for Infectious Disease"/>
            <person name="Wu L."/>
            <person name="Ma J."/>
        </authorList>
    </citation>
    <scope>NUCLEOTIDE SEQUENCE [LARGE SCALE GENOMIC DNA]</scope>
    <source>
        <strain evidence="3">JCM 32105</strain>
    </source>
</reference>
<dbReference type="Proteomes" id="UP001500067">
    <property type="component" value="Unassembled WGS sequence"/>
</dbReference>
<keyword evidence="1" id="KW-1133">Transmembrane helix</keyword>
<organism evidence="2 3">
    <name type="scientific">Nemorincola caseinilytica</name>
    <dbReference type="NCBI Taxonomy" id="2054315"/>
    <lineage>
        <taxon>Bacteria</taxon>
        <taxon>Pseudomonadati</taxon>
        <taxon>Bacteroidota</taxon>
        <taxon>Chitinophagia</taxon>
        <taxon>Chitinophagales</taxon>
        <taxon>Chitinophagaceae</taxon>
        <taxon>Nemorincola</taxon>
    </lineage>
</organism>
<keyword evidence="1" id="KW-0472">Membrane</keyword>
<sequence length="160" mass="18705">MHFKINLTLIAVLAIVLFFNIPFYKNWLDTNIFNQSISYFTVKDQLSVEQRKAARYGSSYVIYNEFVSMYPKLKLDSPLLLLPPEKFLKERGVNGLNVVEPTVYYYLTGKKAVWYDSPDVEKANCALLPDNNGKVMIQRIPNQEELHKLLDIYKKYKLDL</sequence>
<gene>
    <name evidence="2" type="ORF">GCM10023093_29780</name>
</gene>
<feature type="transmembrane region" description="Helical" evidence="1">
    <location>
        <begin position="7"/>
        <end position="24"/>
    </location>
</feature>
<name>A0ABP8NR86_9BACT</name>
<comment type="caution">
    <text evidence="2">The sequence shown here is derived from an EMBL/GenBank/DDBJ whole genome shotgun (WGS) entry which is preliminary data.</text>
</comment>
<evidence type="ECO:0000256" key="1">
    <source>
        <dbReference type="SAM" id="Phobius"/>
    </source>
</evidence>
<dbReference type="RefSeq" id="WP_345084979.1">
    <property type="nucleotide sequence ID" value="NZ_BAABFA010000024.1"/>
</dbReference>
<proteinExistence type="predicted"/>
<protein>
    <submittedName>
        <fullName evidence="2">Uncharacterized protein</fullName>
    </submittedName>
</protein>
<accession>A0ABP8NR86</accession>